<sequence>MSAQTMTRMCRAQFEQDDIEEANIMCGNFHSEADVESSGNQKDSEMSGTGLINPKHHRQSSILTWKLPEWLNFSYASLQHQPHQQRRQPNPFHPQRQEFARLQSISDDEIRQDLHQRGLHVPEVPSQTPFTEFPWGGIPLGNDNVGKKLDPSGPVVSHPPPIPWDDQTTVDLPYDNPFYTRTFHNVLWLPRNPCGILDLDETVDLKVSLCVDAAAGQLGTWLGLVEVTSPEEAAEVQSSPSADQLGLSTTSNPFDGTEEIDLPPVIAQRVQSREGDVEQTIRPRRPTFRRKLSSLTVSSTATQDPRRPSVLGDSTPSQNFRSFSDGKRPTTAGRARSGSILSVLQYPHLQRAKSAEPHEFGERPTFHLQPEVIERPKNASNPHLSVASRTRSHNISAREAIFNEVMAEEKAALIDRIEDEEAQTQKATSTKSWMTAWMFRRPELSENMLALTCFMLYALTLGAQAGTTLWSGSFNSYSTAADFDKWSWANQVGAYQWYIHGTQPTSKYLALSPSYKNPAITTETNGLKLSIDSTSTWNSQFERSELIPQTSANIGTGNLFYHFSVKRSATNAPNPAYEHQVCFFESHFTELKYGVGANPNNLVWMVSGVEKWSTPFTADTWFNFAYDINFSAGTVGLWASTGAGALTKVVQNIAASTSTNSADWHLGVLRLVNGPGTEDWYFSGVYVESGPITTAVGSGTGGGTTSAPPSSSTTKTTSSTASPTTTASGPTQTQYGQCGGK</sequence>
<feature type="domain" description="Glycoside hydrolase 131 catalytic N-terminal" evidence="2">
    <location>
        <begin position="469"/>
        <end position="689"/>
    </location>
</feature>
<accession>A0A9P7K7B2</accession>
<dbReference type="InterPro" id="IPR041524">
    <property type="entry name" value="GH131_N"/>
</dbReference>
<reference evidence="3" key="2">
    <citation type="submission" date="2021-10" db="EMBL/GenBank/DDBJ databases">
        <title>Phylogenomics reveals ancestral predisposition of the termite-cultivated fungus Termitomyces towards a domesticated lifestyle.</title>
        <authorList>
            <person name="Auxier B."/>
            <person name="Grum-Grzhimaylo A."/>
            <person name="Cardenas M.E."/>
            <person name="Lodge J.D."/>
            <person name="Laessoe T."/>
            <person name="Pedersen O."/>
            <person name="Smith M.E."/>
            <person name="Kuyper T.W."/>
            <person name="Franco-Molano E.A."/>
            <person name="Baroni T.J."/>
            <person name="Aanen D.K."/>
        </authorList>
    </citation>
    <scope>NUCLEOTIDE SEQUENCE</scope>
    <source>
        <strain evidence="3">D49</strain>
    </source>
</reference>
<evidence type="ECO:0000259" key="2">
    <source>
        <dbReference type="Pfam" id="PF18271"/>
    </source>
</evidence>
<dbReference type="OrthoDB" id="120072at2759"/>
<feature type="compositionally biased region" description="Polar residues" evidence="1">
    <location>
        <begin position="732"/>
        <end position="741"/>
    </location>
</feature>
<feature type="compositionally biased region" description="Basic residues" evidence="1">
    <location>
        <begin position="282"/>
        <end position="292"/>
    </location>
</feature>
<keyword evidence="4" id="KW-1185">Reference proteome</keyword>
<proteinExistence type="predicted"/>
<organism evidence="3 4">
    <name type="scientific">Sphagnurus paluster</name>
    <dbReference type="NCBI Taxonomy" id="117069"/>
    <lineage>
        <taxon>Eukaryota</taxon>
        <taxon>Fungi</taxon>
        <taxon>Dikarya</taxon>
        <taxon>Basidiomycota</taxon>
        <taxon>Agaricomycotina</taxon>
        <taxon>Agaricomycetes</taxon>
        <taxon>Agaricomycetidae</taxon>
        <taxon>Agaricales</taxon>
        <taxon>Tricholomatineae</taxon>
        <taxon>Lyophyllaceae</taxon>
        <taxon>Sphagnurus</taxon>
    </lineage>
</organism>
<dbReference type="AlphaFoldDB" id="A0A9P7K7B2"/>
<protein>
    <recommendedName>
        <fullName evidence="2">Glycoside hydrolase 131 catalytic N-terminal domain-containing protein</fullName>
    </recommendedName>
</protein>
<feature type="region of interest" description="Disordered" evidence="1">
    <location>
        <begin position="232"/>
        <end position="339"/>
    </location>
</feature>
<feature type="region of interest" description="Disordered" evidence="1">
    <location>
        <begin position="33"/>
        <end position="58"/>
    </location>
</feature>
<feature type="compositionally biased region" description="Polar residues" evidence="1">
    <location>
        <begin position="312"/>
        <end position="322"/>
    </location>
</feature>
<evidence type="ECO:0000313" key="4">
    <source>
        <dbReference type="Proteomes" id="UP000717328"/>
    </source>
</evidence>
<feature type="compositionally biased region" description="Low complexity" evidence="1">
    <location>
        <begin position="705"/>
        <end position="731"/>
    </location>
</feature>
<reference evidence="3" key="1">
    <citation type="submission" date="2021-02" db="EMBL/GenBank/DDBJ databases">
        <authorList>
            <person name="Nieuwenhuis M."/>
            <person name="Van De Peppel L.J.J."/>
        </authorList>
    </citation>
    <scope>NUCLEOTIDE SEQUENCE</scope>
    <source>
        <strain evidence="3">D49</strain>
    </source>
</reference>
<feature type="compositionally biased region" description="Basic and acidic residues" evidence="1">
    <location>
        <begin position="271"/>
        <end position="281"/>
    </location>
</feature>
<dbReference type="Pfam" id="PF18271">
    <property type="entry name" value="GH131_N"/>
    <property type="match status" value="1"/>
</dbReference>
<feature type="compositionally biased region" description="Polar residues" evidence="1">
    <location>
        <begin position="293"/>
        <end position="303"/>
    </location>
</feature>
<dbReference type="Proteomes" id="UP000717328">
    <property type="component" value="Unassembled WGS sequence"/>
</dbReference>
<gene>
    <name evidence="3" type="ORF">H0H81_010697</name>
</gene>
<dbReference type="EMBL" id="JABCKI010005748">
    <property type="protein sequence ID" value="KAG5638715.1"/>
    <property type="molecule type" value="Genomic_DNA"/>
</dbReference>
<name>A0A9P7K7B2_9AGAR</name>
<dbReference type="PANTHER" id="PTHR34612:SF6">
    <property type="entry name" value="GLYCOSIDE HYDROLASE 131 CATALYTIC N-TERMINAL DOMAIN-CONTAINING PROTEIN"/>
    <property type="match status" value="1"/>
</dbReference>
<feature type="compositionally biased region" description="Polar residues" evidence="1">
    <location>
        <begin position="236"/>
        <end position="254"/>
    </location>
</feature>
<dbReference type="Gene3D" id="2.60.120.1160">
    <property type="match status" value="1"/>
</dbReference>
<comment type="caution">
    <text evidence="3">The sequence shown here is derived from an EMBL/GenBank/DDBJ whole genome shotgun (WGS) entry which is preliminary data.</text>
</comment>
<evidence type="ECO:0000313" key="3">
    <source>
        <dbReference type="EMBL" id="KAG5638715.1"/>
    </source>
</evidence>
<feature type="region of interest" description="Disordered" evidence="1">
    <location>
        <begin position="697"/>
        <end position="741"/>
    </location>
</feature>
<dbReference type="PANTHER" id="PTHR34612">
    <property type="entry name" value="GH131_N DOMAIN-CONTAINING PROTEIN"/>
    <property type="match status" value="1"/>
</dbReference>
<evidence type="ECO:0000256" key="1">
    <source>
        <dbReference type="SAM" id="MobiDB-lite"/>
    </source>
</evidence>